<gene>
    <name evidence="1" type="ORF">I553_4386</name>
</gene>
<evidence type="ECO:0000313" key="1">
    <source>
        <dbReference type="EMBL" id="EUA30130.1"/>
    </source>
</evidence>
<accession>X8AGY0</accession>
<sequence>MERIPPVCPQQRPTKRLALLGRGVPGRRVGHISTGTATVNAASTAADCSAAVSASTRSCVGARAGQRPTARIATANR</sequence>
<organism evidence="1">
    <name type="scientific">Mycobacterium xenopi 4042</name>
    <dbReference type="NCBI Taxonomy" id="1299334"/>
    <lineage>
        <taxon>Bacteria</taxon>
        <taxon>Bacillati</taxon>
        <taxon>Actinomycetota</taxon>
        <taxon>Actinomycetes</taxon>
        <taxon>Mycobacteriales</taxon>
        <taxon>Mycobacteriaceae</taxon>
        <taxon>Mycobacterium</taxon>
    </lineage>
</organism>
<name>X8AGY0_MYCXE</name>
<dbReference type="AlphaFoldDB" id="X8AGY0"/>
<comment type="caution">
    <text evidence="1">The sequence shown here is derived from an EMBL/GenBank/DDBJ whole genome shotgun (WGS) entry which is preliminary data.</text>
</comment>
<dbReference type="EMBL" id="JAOB01000060">
    <property type="protein sequence ID" value="EUA30130.1"/>
    <property type="molecule type" value="Genomic_DNA"/>
</dbReference>
<protein>
    <submittedName>
        <fullName evidence="1">Uncharacterized protein</fullName>
    </submittedName>
</protein>
<proteinExistence type="predicted"/>
<reference evidence="1" key="1">
    <citation type="submission" date="2014-01" db="EMBL/GenBank/DDBJ databases">
        <authorList>
            <person name="Brown-Elliot B."/>
            <person name="Wallace R."/>
            <person name="Lenaerts A."/>
            <person name="Ordway D."/>
            <person name="DeGroote M.A."/>
            <person name="Parker T."/>
            <person name="Sizemore C."/>
            <person name="Tallon L.J."/>
            <person name="Sadzewicz L.K."/>
            <person name="Sengamalay N."/>
            <person name="Fraser C.M."/>
            <person name="Hine E."/>
            <person name="Shefchek K.A."/>
            <person name="Das S.P."/>
            <person name="Tettelin H."/>
        </authorList>
    </citation>
    <scope>NUCLEOTIDE SEQUENCE [LARGE SCALE GENOMIC DNA]</scope>
    <source>
        <strain evidence="1">4042</strain>
    </source>
</reference>